<evidence type="ECO:0000256" key="6">
    <source>
        <dbReference type="ARBA" id="ARBA00022475"/>
    </source>
</evidence>
<proteinExistence type="inferred from homology"/>
<evidence type="ECO:0000313" key="11">
    <source>
        <dbReference type="EMBL" id="POY38024.1"/>
    </source>
</evidence>
<feature type="transmembrane region" description="Helical" evidence="10">
    <location>
        <begin position="12"/>
        <end position="31"/>
    </location>
</feature>
<dbReference type="RefSeq" id="WP_103788154.1">
    <property type="nucleotide sequence ID" value="NZ_PQVF01000003.1"/>
</dbReference>
<dbReference type="EMBL" id="PQVF01000003">
    <property type="protein sequence ID" value="POY38024.1"/>
    <property type="molecule type" value="Genomic_DNA"/>
</dbReference>
<evidence type="ECO:0000256" key="3">
    <source>
        <dbReference type="ARBA" id="ARBA00006669"/>
    </source>
</evidence>
<reference evidence="11 12" key="1">
    <citation type="submission" date="2018-01" db="EMBL/GenBank/DDBJ databases">
        <authorList>
            <person name="Gaut B.S."/>
            <person name="Morton B.R."/>
            <person name="Clegg M.T."/>
            <person name="Duvall M.R."/>
        </authorList>
    </citation>
    <scope>NUCLEOTIDE SEQUENCE [LARGE SCALE GENOMIC DNA]</scope>
    <source>
        <strain evidence="11 12">HR-AV</strain>
    </source>
</reference>
<sequence length="201" mass="23513">MLDSVLKALQNLSVLELSVVIIGFINVFLLIKEHVWVYPGTIVSSFLHIFLIYSAKIYAGIVIDVYFIVTSVYGWIYWNAKSESLNDQFMPSWASLKENVLYFITFLVLWFVLLLVFKYIIKSDYSELDTSITSAGFVATYLMIKKKIENWIYWLYGVIVTLPMYFYKQLYLLCILYLAMIILNIIGLKQWTARLVKPQYA</sequence>
<feature type="transmembrane region" description="Helical" evidence="10">
    <location>
        <begin position="61"/>
        <end position="80"/>
    </location>
</feature>
<comment type="similarity">
    <text evidence="3">Belongs to the nicotinamide ribonucleoside (NR) uptake permease (TC 4.B.1) family.</text>
</comment>
<dbReference type="PANTHER" id="PTHR36122:SF2">
    <property type="entry name" value="NICOTINAMIDE RIBOSIDE TRANSPORTER PNUC"/>
    <property type="match status" value="1"/>
</dbReference>
<dbReference type="GO" id="GO:0005886">
    <property type="term" value="C:plasma membrane"/>
    <property type="evidence" value="ECO:0007669"/>
    <property type="project" value="UniProtKB-SubCell"/>
</dbReference>
<feature type="transmembrane region" description="Helical" evidence="10">
    <location>
        <begin position="100"/>
        <end position="121"/>
    </location>
</feature>
<dbReference type="InterPro" id="IPR006419">
    <property type="entry name" value="NMN_transpt_PnuC"/>
</dbReference>
<comment type="caution">
    <text evidence="11">The sequence shown here is derived from an EMBL/GenBank/DDBJ whole genome shotgun (WGS) entry which is preliminary data.</text>
</comment>
<dbReference type="AlphaFoldDB" id="A0A2S5A678"/>
<comment type="function">
    <text evidence="1">Required for nicotinamide riboside transport across the inner membrane.</text>
</comment>
<evidence type="ECO:0000256" key="4">
    <source>
        <dbReference type="ARBA" id="ARBA00017522"/>
    </source>
</evidence>
<evidence type="ECO:0000256" key="1">
    <source>
        <dbReference type="ARBA" id="ARBA00002672"/>
    </source>
</evidence>
<feature type="transmembrane region" description="Helical" evidence="10">
    <location>
        <begin position="37"/>
        <end position="54"/>
    </location>
</feature>
<gene>
    <name evidence="11" type="ORF">C3K47_05735</name>
</gene>
<keyword evidence="9 10" id="KW-0472">Membrane</keyword>
<keyword evidence="7 10" id="KW-0812">Transmembrane</keyword>
<keyword evidence="5" id="KW-0813">Transport</keyword>
<name>A0A2S5A678_9SPHI</name>
<evidence type="ECO:0000256" key="8">
    <source>
        <dbReference type="ARBA" id="ARBA00022989"/>
    </source>
</evidence>
<dbReference type="GO" id="GO:0034257">
    <property type="term" value="F:nicotinamide riboside transmembrane transporter activity"/>
    <property type="evidence" value="ECO:0007669"/>
    <property type="project" value="InterPro"/>
</dbReference>
<dbReference type="PANTHER" id="PTHR36122">
    <property type="entry name" value="NICOTINAMIDE RIBOSIDE TRANSPORTER PNUC"/>
    <property type="match status" value="1"/>
</dbReference>
<protein>
    <recommendedName>
        <fullName evidence="4">Nicotinamide riboside transporter PnuC</fullName>
    </recommendedName>
</protein>
<evidence type="ECO:0000256" key="5">
    <source>
        <dbReference type="ARBA" id="ARBA00022448"/>
    </source>
</evidence>
<keyword evidence="6" id="KW-1003">Cell membrane</keyword>
<comment type="subcellular location">
    <subcellularLocation>
        <location evidence="2">Cell membrane</location>
        <topology evidence="2">Multi-pass membrane protein</topology>
    </subcellularLocation>
</comment>
<dbReference type="Proteomes" id="UP000236893">
    <property type="component" value="Unassembled WGS sequence"/>
</dbReference>
<feature type="transmembrane region" description="Helical" evidence="10">
    <location>
        <begin position="170"/>
        <end position="188"/>
    </location>
</feature>
<accession>A0A2S5A678</accession>
<evidence type="ECO:0000256" key="9">
    <source>
        <dbReference type="ARBA" id="ARBA00023136"/>
    </source>
</evidence>
<dbReference type="Pfam" id="PF04973">
    <property type="entry name" value="NMN_transporter"/>
    <property type="match status" value="1"/>
</dbReference>
<evidence type="ECO:0000256" key="2">
    <source>
        <dbReference type="ARBA" id="ARBA00004651"/>
    </source>
</evidence>
<dbReference type="NCBIfam" id="TIGR01528">
    <property type="entry name" value="NMN_trans_PnuC"/>
    <property type="match status" value="1"/>
</dbReference>
<organism evidence="11 12">
    <name type="scientific">Solitalea longa</name>
    <dbReference type="NCBI Taxonomy" id="2079460"/>
    <lineage>
        <taxon>Bacteria</taxon>
        <taxon>Pseudomonadati</taxon>
        <taxon>Bacteroidota</taxon>
        <taxon>Sphingobacteriia</taxon>
        <taxon>Sphingobacteriales</taxon>
        <taxon>Sphingobacteriaceae</taxon>
        <taxon>Solitalea</taxon>
    </lineage>
</organism>
<feature type="transmembrane region" description="Helical" evidence="10">
    <location>
        <begin position="148"/>
        <end position="164"/>
    </location>
</feature>
<evidence type="ECO:0000256" key="7">
    <source>
        <dbReference type="ARBA" id="ARBA00022692"/>
    </source>
</evidence>
<evidence type="ECO:0000256" key="10">
    <source>
        <dbReference type="SAM" id="Phobius"/>
    </source>
</evidence>
<evidence type="ECO:0000313" key="12">
    <source>
        <dbReference type="Proteomes" id="UP000236893"/>
    </source>
</evidence>
<keyword evidence="12" id="KW-1185">Reference proteome</keyword>
<keyword evidence="8 10" id="KW-1133">Transmembrane helix</keyword>
<dbReference type="OrthoDB" id="9791248at2"/>